<reference evidence="2" key="1">
    <citation type="submission" date="2014-11" db="EMBL/GenBank/DDBJ databases">
        <authorList>
            <person name="Amaro Gonzalez C."/>
        </authorList>
    </citation>
    <scope>NUCLEOTIDE SEQUENCE</scope>
</reference>
<protein>
    <submittedName>
        <fullName evidence="2">Uncharacterized protein</fullName>
    </submittedName>
</protein>
<dbReference type="EMBL" id="GBXM01093521">
    <property type="protein sequence ID" value="JAH15056.1"/>
    <property type="molecule type" value="Transcribed_RNA"/>
</dbReference>
<feature type="compositionally biased region" description="Basic residues" evidence="1">
    <location>
        <begin position="1"/>
        <end position="11"/>
    </location>
</feature>
<evidence type="ECO:0000256" key="1">
    <source>
        <dbReference type="SAM" id="MobiDB-lite"/>
    </source>
</evidence>
<evidence type="ECO:0000313" key="2">
    <source>
        <dbReference type="EMBL" id="JAH15056.1"/>
    </source>
</evidence>
<sequence>MTARVTKHCGKIHTPGRIGERGSNSPKPYLVFFRLHQQLGCRYSGLIWWNATLQGRKCNNVHTI</sequence>
<name>A0A0E9QDV7_ANGAN</name>
<feature type="region of interest" description="Disordered" evidence="1">
    <location>
        <begin position="1"/>
        <end position="21"/>
    </location>
</feature>
<proteinExistence type="predicted"/>
<dbReference type="AlphaFoldDB" id="A0A0E9QDV7"/>
<organism evidence="2">
    <name type="scientific">Anguilla anguilla</name>
    <name type="common">European freshwater eel</name>
    <name type="synonym">Muraena anguilla</name>
    <dbReference type="NCBI Taxonomy" id="7936"/>
    <lineage>
        <taxon>Eukaryota</taxon>
        <taxon>Metazoa</taxon>
        <taxon>Chordata</taxon>
        <taxon>Craniata</taxon>
        <taxon>Vertebrata</taxon>
        <taxon>Euteleostomi</taxon>
        <taxon>Actinopterygii</taxon>
        <taxon>Neopterygii</taxon>
        <taxon>Teleostei</taxon>
        <taxon>Anguilliformes</taxon>
        <taxon>Anguillidae</taxon>
        <taxon>Anguilla</taxon>
    </lineage>
</organism>
<reference evidence="2" key="2">
    <citation type="journal article" date="2015" name="Fish Shellfish Immunol.">
        <title>Early steps in the European eel (Anguilla anguilla)-Vibrio vulnificus interaction in the gills: Role of the RtxA13 toxin.</title>
        <authorList>
            <person name="Callol A."/>
            <person name="Pajuelo D."/>
            <person name="Ebbesson L."/>
            <person name="Teles M."/>
            <person name="MacKenzie S."/>
            <person name="Amaro C."/>
        </authorList>
    </citation>
    <scope>NUCLEOTIDE SEQUENCE</scope>
</reference>
<accession>A0A0E9QDV7</accession>